<keyword evidence="4 6" id="KW-1133">Transmembrane helix</keyword>
<evidence type="ECO:0000256" key="5">
    <source>
        <dbReference type="ARBA" id="ARBA00023136"/>
    </source>
</evidence>
<comment type="caution">
    <text evidence="7">The sequence shown here is derived from an EMBL/GenBank/DDBJ whole genome shotgun (WGS) entry which is preliminary data.</text>
</comment>
<feature type="transmembrane region" description="Helical" evidence="6">
    <location>
        <begin position="12"/>
        <end position="33"/>
    </location>
</feature>
<organism evidence="7 8">
    <name type="scientific">Rheinheimera salexigens</name>
    <dbReference type="NCBI Taxonomy" id="1628148"/>
    <lineage>
        <taxon>Bacteria</taxon>
        <taxon>Pseudomonadati</taxon>
        <taxon>Pseudomonadota</taxon>
        <taxon>Gammaproteobacteria</taxon>
        <taxon>Chromatiales</taxon>
        <taxon>Chromatiaceae</taxon>
        <taxon>Rheinheimera</taxon>
    </lineage>
</organism>
<dbReference type="InterPro" id="IPR018385">
    <property type="entry name" value="C4_dicarb_anaerob_car-like"/>
</dbReference>
<evidence type="ECO:0000256" key="6">
    <source>
        <dbReference type="SAM" id="Phobius"/>
    </source>
</evidence>
<evidence type="ECO:0000256" key="2">
    <source>
        <dbReference type="ARBA" id="ARBA00022475"/>
    </source>
</evidence>
<dbReference type="PANTHER" id="PTHR43652">
    <property type="entry name" value="BASIC AMINO ACID ANTIPORTER YFCC-RELATED"/>
    <property type="match status" value="1"/>
</dbReference>
<keyword evidence="2" id="KW-1003">Cell membrane</keyword>
<accession>A0A1E7Q2E9</accession>
<dbReference type="AlphaFoldDB" id="A0A1E7Q2E9"/>
<feature type="transmembrane region" description="Helical" evidence="6">
    <location>
        <begin position="407"/>
        <end position="427"/>
    </location>
</feature>
<protein>
    <submittedName>
        <fullName evidence="7">Short-chain fatty acid transporter</fullName>
    </submittedName>
</protein>
<dbReference type="STRING" id="1628148.BI198_01260"/>
<feature type="transmembrane region" description="Helical" evidence="6">
    <location>
        <begin position="439"/>
        <end position="461"/>
    </location>
</feature>
<feature type="transmembrane region" description="Helical" evidence="6">
    <location>
        <begin position="276"/>
        <end position="296"/>
    </location>
</feature>
<proteinExistence type="predicted"/>
<reference evidence="8" key="1">
    <citation type="submission" date="2016-09" db="EMBL/GenBank/DDBJ databases">
        <authorList>
            <person name="Wan X."/>
            <person name="Hou S."/>
        </authorList>
    </citation>
    <scope>NUCLEOTIDE SEQUENCE [LARGE SCALE GENOMIC DNA]</scope>
    <source>
        <strain evidence="8">KH87</strain>
    </source>
</reference>
<feature type="transmembrane region" description="Helical" evidence="6">
    <location>
        <begin position="253"/>
        <end position="270"/>
    </location>
</feature>
<dbReference type="OrthoDB" id="255482at2"/>
<feature type="transmembrane region" description="Helical" evidence="6">
    <location>
        <begin position="78"/>
        <end position="96"/>
    </location>
</feature>
<dbReference type="RefSeq" id="WP_070047913.1">
    <property type="nucleotide sequence ID" value="NZ_CBCSDO010000001.1"/>
</dbReference>
<keyword evidence="5 6" id="KW-0472">Membrane</keyword>
<dbReference type="PANTHER" id="PTHR43652:SF2">
    <property type="entry name" value="BASIC AMINO ACID ANTIPORTER YFCC-RELATED"/>
    <property type="match status" value="1"/>
</dbReference>
<sequence>MSNRLKVPHTLILLLAMMVTALIATWLVPQGFFDITLSESGREMVVAGTYQTVAERHYLTPWDLLTAIPRAFAAAQDVIFFVLIVGGVLAIARATGTVDALIGRLLERHGKQPQRLIFMVIFCFAMASSSIGTAGEYIPFVLILVALCKAMRLDAMTAVGMIVAGYGIGYGVSAFNPFTVLIAQQIAEIPVYSGLWLRLAIFVPFVLIGFHHVWQYTKKVAKDPSQSMMLDVLCPLAKQTAPDYPALALRHKLILGSFMATLAIAVWGIATKGWYLYELGGVFVAWGALVAVLGRLTADETAERFIEGVSDLVTTAILIGVARGIALILEDGQILHSIVHGMSLPLSYVSAEVSAIGMLIIQTVLNTFIPSGSGQAFVTMPLMAPLGDLVGVPRQVAVLAYQFGDGFSNMIIPTNAVLMGILGIAGVPYGHWFRFCLPLLLKLLLAASIVLVLAVLFGYGLDVQPTVILP</sequence>
<dbReference type="InterPro" id="IPR051679">
    <property type="entry name" value="DASS-Related_Transporters"/>
</dbReference>
<evidence type="ECO:0000256" key="3">
    <source>
        <dbReference type="ARBA" id="ARBA00022692"/>
    </source>
</evidence>
<dbReference type="Pfam" id="PF03606">
    <property type="entry name" value="DcuC"/>
    <property type="match status" value="1"/>
</dbReference>
<dbReference type="GO" id="GO:0005886">
    <property type="term" value="C:plasma membrane"/>
    <property type="evidence" value="ECO:0007669"/>
    <property type="project" value="UniProtKB-SubCell"/>
</dbReference>
<name>A0A1E7Q2E9_9GAMM</name>
<feature type="transmembrane region" description="Helical" evidence="6">
    <location>
        <begin position="116"/>
        <end position="147"/>
    </location>
</feature>
<evidence type="ECO:0000313" key="8">
    <source>
        <dbReference type="Proteomes" id="UP000242258"/>
    </source>
</evidence>
<evidence type="ECO:0000313" key="7">
    <source>
        <dbReference type="EMBL" id="OEY68347.1"/>
    </source>
</evidence>
<keyword evidence="8" id="KW-1185">Reference proteome</keyword>
<keyword evidence="3 6" id="KW-0812">Transmembrane</keyword>
<evidence type="ECO:0000256" key="1">
    <source>
        <dbReference type="ARBA" id="ARBA00004651"/>
    </source>
</evidence>
<feature type="transmembrane region" description="Helical" evidence="6">
    <location>
        <begin position="308"/>
        <end position="329"/>
    </location>
</feature>
<comment type="subcellular location">
    <subcellularLocation>
        <location evidence="1">Cell membrane</location>
        <topology evidence="1">Multi-pass membrane protein</topology>
    </subcellularLocation>
</comment>
<dbReference type="EMBL" id="MKEK01000001">
    <property type="protein sequence ID" value="OEY68347.1"/>
    <property type="molecule type" value="Genomic_DNA"/>
</dbReference>
<evidence type="ECO:0000256" key="4">
    <source>
        <dbReference type="ARBA" id="ARBA00022989"/>
    </source>
</evidence>
<feature type="transmembrane region" description="Helical" evidence="6">
    <location>
        <begin position="195"/>
        <end position="214"/>
    </location>
</feature>
<feature type="transmembrane region" description="Helical" evidence="6">
    <location>
        <begin position="349"/>
        <end position="369"/>
    </location>
</feature>
<gene>
    <name evidence="7" type="ORF">BI198_01260</name>
</gene>
<dbReference type="Proteomes" id="UP000242258">
    <property type="component" value="Unassembled WGS sequence"/>
</dbReference>
<feature type="transmembrane region" description="Helical" evidence="6">
    <location>
        <begin position="159"/>
        <end position="183"/>
    </location>
</feature>